<accession>A0AAN1X735</accession>
<protein>
    <submittedName>
        <fullName evidence="1">Uncharacterized protein</fullName>
    </submittedName>
</protein>
<keyword evidence="2" id="KW-1185">Reference proteome</keyword>
<evidence type="ECO:0000313" key="1">
    <source>
        <dbReference type="EMBL" id="BCK86300.1"/>
    </source>
</evidence>
<reference evidence="1 2" key="1">
    <citation type="journal article" date="2022" name="Int. J. Syst. Evol. Microbiol.">
        <title>&lt;i&gt;Sideroxyarcus emersonii&lt;/i&gt; gen. nov. sp. nov., a neutrophilic, microaerobic iron- and thiosulfate-oxidizing bacterium isolated from iron-rich wetland sediment.</title>
        <authorList>
            <person name="Kato S."/>
            <person name="Itoh T."/>
            <person name="Iino T."/>
            <person name="Ohkuma M."/>
        </authorList>
    </citation>
    <scope>NUCLEOTIDE SEQUENCE [LARGE SCALE GENOMIC DNA]</scope>
    <source>
        <strain evidence="1 2">MIZ01</strain>
    </source>
</reference>
<dbReference type="KEGG" id="seme:MIZ01_0054"/>
<proteinExistence type="predicted"/>
<dbReference type="RefSeq" id="WP_237247485.1">
    <property type="nucleotide sequence ID" value="NZ_AP023423.1"/>
</dbReference>
<gene>
    <name evidence="1" type="ORF">MIZ01_0054</name>
</gene>
<dbReference type="EMBL" id="AP023423">
    <property type="protein sequence ID" value="BCK86300.1"/>
    <property type="molecule type" value="Genomic_DNA"/>
</dbReference>
<dbReference type="Proteomes" id="UP001320326">
    <property type="component" value="Chromosome"/>
</dbReference>
<name>A0AAN1X735_9PROT</name>
<sequence length="55" mass="6480">MKQPFSPGDRTYYVSDERLRAFKALTPEQRLRWVEELANFLRLAKVSKKKPASKP</sequence>
<organism evidence="1 2">
    <name type="scientific">Sideroxyarcus emersonii</name>
    <dbReference type="NCBI Taxonomy" id="2764705"/>
    <lineage>
        <taxon>Bacteria</taxon>
        <taxon>Pseudomonadati</taxon>
        <taxon>Pseudomonadota</taxon>
        <taxon>Betaproteobacteria</taxon>
        <taxon>Nitrosomonadales</taxon>
        <taxon>Gallionellaceae</taxon>
        <taxon>Sideroxyarcus</taxon>
    </lineage>
</organism>
<dbReference type="AlphaFoldDB" id="A0AAN1X735"/>
<evidence type="ECO:0000313" key="2">
    <source>
        <dbReference type="Proteomes" id="UP001320326"/>
    </source>
</evidence>